<dbReference type="InterPro" id="IPR050693">
    <property type="entry name" value="Hsp70_NEF-Inhibitors"/>
</dbReference>
<evidence type="ECO:0000259" key="4">
    <source>
        <dbReference type="Pfam" id="PF08609"/>
    </source>
</evidence>
<proteinExistence type="inferred from homology"/>
<protein>
    <submittedName>
        <fullName evidence="5">Nucleotide exchange factor Fes1-domain-containing protein</fullName>
    </submittedName>
</protein>
<dbReference type="Proteomes" id="UP000700596">
    <property type="component" value="Unassembled WGS sequence"/>
</dbReference>
<accession>A0A9P9IKH6</accession>
<gene>
    <name evidence="5" type="ORF">B0J11DRAFT_434961</name>
</gene>
<comment type="similarity">
    <text evidence="1">Belongs to the FES1 family.</text>
</comment>
<dbReference type="Pfam" id="PF08609">
    <property type="entry name" value="Fes1"/>
    <property type="match status" value="1"/>
</dbReference>
<dbReference type="InterPro" id="IPR011989">
    <property type="entry name" value="ARM-like"/>
</dbReference>
<comment type="function">
    <text evidence="3">Functions as a nucleotide exchange factor (NEF) for Hsp70 chaperones which accelerates the release of ADP. Required for fully efficient Hsp70-mediated folding of proteins.</text>
</comment>
<comment type="caution">
    <text evidence="5">The sequence shown here is derived from an EMBL/GenBank/DDBJ whole genome shotgun (WGS) entry which is preliminary data.</text>
</comment>
<name>A0A9P9IKH6_9PLEO</name>
<evidence type="ECO:0000256" key="1">
    <source>
        <dbReference type="ARBA" id="ARBA00011045"/>
    </source>
</evidence>
<dbReference type="GO" id="GO:0005783">
    <property type="term" value="C:endoplasmic reticulum"/>
    <property type="evidence" value="ECO:0007669"/>
    <property type="project" value="TreeGrafter"/>
</dbReference>
<reference evidence="5" key="1">
    <citation type="journal article" date="2021" name="Nat. Commun.">
        <title>Genetic determinants of endophytism in the Arabidopsis root mycobiome.</title>
        <authorList>
            <person name="Mesny F."/>
            <person name="Miyauchi S."/>
            <person name="Thiergart T."/>
            <person name="Pickel B."/>
            <person name="Atanasova L."/>
            <person name="Karlsson M."/>
            <person name="Huettel B."/>
            <person name="Barry K.W."/>
            <person name="Haridas S."/>
            <person name="Chen C."/>
            <person name="Bauer D."/>
            <person name="Andreopoulos W."/>
            <person name="Pangilinan J."/>
            <person name="LaButti K."/>
            <person name="Riley R."/>
            <person name="Lipzen A."/>
            <person name="Clum A."/>
            <person name="Drula E."/>
            <person name="Henrissat B."/>
            <person name="Kohler A."/>
            <person name="Grigoriev I.V."/>
            <person name="Martin F.M."/>
            <person name="Hacquard S."/>
        </authorList>
    </citation>
    <scope>NUCLEOTIDE SEQUENCE</scope>
    <source>
        <strain evidence="5">MPI-CAGE-CH-0243</strain>
    </source>
</reference>
<evidence type="ECO:0000256" key="2">
    <source>
        <dbReference type="ARBA" id="ARBA00022737"/>
    </source>
</evidence>
<dbReference type="PANTHER" id="PTHR19316">
    <property type="entry name" value="PROTEIN FOLDING REGULATOR"/>
    <property type="match status" value="1"/>
</dbReference>
<dbReference type="EMBL" id="JAGMWT010000007">
    <property type="protein sequence ID" value="KAH7125598.1"/>
    <property type="molecule type" value="Genomic_DNA"/>
</dbReference>
<dbReference type="Gene3D" id="1.25.10.10">
    <property type="entry name" value="Leucine-rich Repeat Variant"/>
    <property type="match status" value="1"/>
</dbReference>
<keyword evidence="6" id="KW-1185">Reference proteome</keyword>
<keyword evidence="2" id="KW-0677">Repeat</keyword>
<evidence type="ECO:0000313" key="5">
    <source>
        <dbReference type="EMBL" id="KAH7125598.1"/>
    </source>
</evidence>
<dbReference type="OrthoDB" id="10250458at2759"/>
<feature type="domain" description="Nucleotide exchange factor Fes1" evidence="4">
    <location>
        <begin position="6"/>
        <end position="88"/>
    </location>
</feature>
<dbReference type="AlphaFoldDB" id="A0A9P9IKH6"/>
<dbReference type="InterPro" id="IPR013918">
    <property type="entry name" value="Nucleotide_exch_fac_Fes1"/>
</dbReference>
<dbReference type="InterPro" id="IPR016024">
    <property type="entry name" value="ARM-type_fold"/>
</dbReference>
<dbReference type="PANTHER" id="PTHR19316:SF18">
    <property type="entry name" value="HSP70-BINDING PROTEIN 1"/>
    <property type="match status" value="1"/>
</dbReference>
<sequence>MNDPALNNLLKWGIENAQSSQAPASSSQPPSTQLNPEAIRAMFGKSDAQLMRESMDYIDNDENPLDDRVTAFDNFEQLIEGIDNANNMENLGLWSRLVNHLGNAEAELRMYAAWCTGIAVQNNIKSQERVLILGAIPTLVTLATTDKDKTVKKKAILALSSIVRNFQPGLDETVEKMPTEFKPTDKLDATDMESVDSLINKLRESV</sequence>
<organism evidence="5 6">
    <name type="scientific">Dendryphion nanum</name>
    <dbReference type="NCBI Taxonomy" id="256645"/>
    <lineage>
        <taxon>Eukaryota</taxon>
        <taxon>Fungi</taxon>
        <taxon>Dikarya</taxon>
        <taxon>Ascomycota</taxon>
        <taxon>Pezizomycotina</taxon>
        <taxon>Dothideomycetes</taxon>
        <taxon>Pleosporomycetidae</taxon>
        <taxon>Pleosporales</taxon>
        <taxon>Torulaceae</taxon>
        <taxon>Dendryphion</taxon>
    </lineage>
</organism>
<evidence type="ECO:0000256" key="3">
    <source>
        <dbReference type="ARBA" id="ARBA00024912"/>
    </source>
</evidence>
<dbReference type="GO" id="GO:0000774">
    <property type="term" value="F:adenyl-nucleotide exchange factor activity"/>
    <property type="evidence" value="ECO:0007669"/>
    <property type="project" value="TreeGrafter"/>
</dbReference>
<evidence type="ECO:0000313" key="6">
    <source>
        <dbReference type="Proteomes" id="UP000700596"/>
    </source>
</evidence>
<dbReference type="SUPFAM" id="SSF48371">
    <property type="entry name" value="ARM repeat"/>
    <property type="match status" value="1"/>
</dbReference>